<dbReference type="EMBL" id="APVG01000041">
    <property type="protein sequence ID" value="ENY71181.1"/>
    <property type="molecule type" value="Genomic_DNA"/>
</dbReference>
<comment type="caution">
    <text evidence="1">The sequence shown here is derived from an EMBL/GenBank/DDBJ whole genome shotgun (WGS) entry which is preliminary data.</text>
</comment>
<dbReference type="PATRIC" id="fig|1268237.3.peg.2814"/>
<evidence type="ECO:0000313" key="1">
    <source>
        <dbReference type="EMBL" id="ENY71181.1"/>
    </source>
</evidence>
<dbReference type="Proteomes" id="UP000023775">
    <property type="component" value="Unassembled WGS sequence"/>
</dbReference>
<dbReference type="CDD" id="cd17026">
    <property type="entry name" value="T3SC_IA_SpcU-like"/>
    <property type="match status" value="1"/>
</dbReference>
<dbReference type="eggNOG" id="ENOG502ZRY2">
    <property type="taxonomic scope" value="Bacteria"/>
</dbReference>
<dbReference type="Gene3D" id="3.30.1460.10">
    <property type="match status" value="1"/>
</dbReference>
<reference evidence="1 2" key="1">
    <citation type="journal article" date="2013" name="Genome Announc.">
        <title>Draft Genome Sequence of the Aeromonas diversa Type Strain.</title>
        <authorList>
            <person name="Farfan M."/>
            <person name="Spataro N."/>
            <person name="Sanglas A."/>
            <person name="Albarral V."/>
            <person name="Loren J.G."/>
            <person name="Bosch E."/>
            <person name="Fuste M.C."/>
        </authorList>
    </citation>
    <scope>NUCLEOTIDE SEQUENCE [LARGE SCALE GENOMIC DNA]</scope>
    <source>
        <strain evidence="1 2">2478-85</strain>
    </source>
</reference>
<evidence type="ECO:0000313" key="2">
    <source>
        <dbReference type="Proteomes" id="UP000023775"/>
    </source>
</evidence>
<name>N9VIH4_9GAMM</name>
<accession>N9VIH4</accession>
<keyword evidence="2" id="KW-1185">Reference proteome</keyword>
<dbReference type="RefSeq" id="WP_005356721.1">
    <property type="nucleotide sequence ID" value="NZ_APVG01000041.1"/>
</dbReference>
<proteinExistence type="predicted"/>
<protein>
    <submittedName>
        <fullName evidence="1">Uncharacterized protein</fullName>
    </submittedName>
</protein>
<dbReference type="AlphaFoldDB" id="N9VIH4"/>
<sequence>MLTEWLNELGQTLPGMGESRRIRFESAPELWLENMSGQYVLALPLAPMPSKALSGVVLMLLQANSPQSTLQPARLSADGRGHLLLWLSLEEEASLGACQSACDLLHSAHATLLPLLQESDYVPPSREGSLFV</sequence>
<dbReference type="OrthoDB" id="5587746at2"/>
<gene>
    <name evidence="1" type="ORF">G114_14301</name>
</gene>
<organism evidence="1 2">
    <name type="scientific">Aeromonas diversa CDC 2478-85</name>
    <dbReference type="NCBI Taxonomy" id="1268237"/>
    <lineage>
        <taxon>Bacteria</taxon>
        <taxon>Pseudomonadati</taxon>
        <taxon>Pseudomonadota</taxon>
        <taxon>Gammaproteobacteria</taxon>
        <taxon>Aeromonadales</taxon>
        <taxon>Aeromonadaceae</taxon>
        <taxon>Aeromonas</taxon>
    </lineage>
</organism>